<feature type="region of interest" description="Disordered" evidence="1">
    <location>
        <begin position="85"/>
        <end position="118"/>
    </location>
</feature>
<comment type="caution">
    <text evidence="2">The sequence shown here is derived from an EMBL/GenBank/DDBJ whole genome shotgun (WGS) entry which is preliminary data.</text>
</comment>
<feature type="compositionally biased region" description="Pro residues" evidence="1">
    <location>
        <begin position="93"/>
        <end position="102"/>
    </location>
</feature>
<name>A0ABP9B022_9ACTN</name>
<accession>A0ABP9B022</accession>
<dbReference type="RefSeq" id="WP_345617770.1">
    <property type="nucleotide sequence ID" value="NZ_BAABIG010000010.1"/>
</dbReference>
<protein>
    <recommendedName>
        <fullName evidence="4">Tetratricopeptide repeat protein</fullName>
    </recommendedName>
</protein>
<evidence type="ECO:0000313" key="2">
    <source>
        <dbReference type="EMBL" id="GAA4788392.1"/>
    </source>
</evidence>
<dbReference type="Proteomes" id="UP001501265">
    <property type="component" value="Unassembled WGS sequence"/>
</dbReference>
<evidence type="ECO:0000256" key="1">
    <source>
        <dbReference type="SAM" id="MobiDB-lite"/>
    </source>
</evidence>
<proteinExistence type="predicted"/>
<reference evidence="3" key="1">
    <citation type="journal article" date="2019" name="Int. J. Syst. Evol. Microbiol.">
        <title>The Global Catalogue of Microorganisms (GCM) 10K type strain sequencing project: providing services to taxonomists for standard genome sequencing and annotation.</title>
        <authorList>
            <consortium name="The Broad Institute Genomics Platform"/>
            <consortium name="The Broad Institute Genome Sequencing Center for Infectious Disease"/>
            <person name="Wu L."/>
            <person name="Ma J."/>
        </authorList>
    </citation>
    <scope>NUCLEOTIDE SEQUENCE [LARGE SCALE GENOMIC DNA]</scope>
    <source>
        <strain evidence="3">JCM 18081</strain>
    </source>
</reference>
<evidence type="ECO:0008006" key="4">
    <source>
        <dbReference type="Google" id="ProtNLM"/>
    </source>
</evidence>
<sequence length="259" mass="27329">MSDLLRTRALPMKVLITSDGGVLVDGAPVRVPAGEPVLVFVLGTMRRRALAAGGPVAASIVDRQAEYASHVEVTADGACRIVRHESSREVPGAEPPSGPGPSPAGSGWPADIPASPSPSVPVPMPVPVPDALAELVARIRVAIDTGALERAAALAFRLLEHTTRTYGDTHPYTLEARALDAFTTYRCGDYTAAGARCLELAETRRQLDDPRAHEELLRAVALWRLIDDPSSAVDHGRAVLATWSRLAAERGSTATAPNS</sequence>
<gene>
    <name evidence="2" type="ORF">GCM10023220_11150</name>
</gene>
<keyword evidence="3" id="KW-1185">Reference proteome</keyword>
<organism evidence="2 3">
    <name type="scientific">Streptomyces ziwulingensis</name>
    <dbReference type="NCBI Taxonomy" id="1045501"/>
    <lineage>
        <taxon>Bacteria</taxon>
        <taxon>Bacillati</taxon>
        <taxon>Actinomycetota</taxon>
        <taxon>Actinomycetes</taxon>
        <taxon>Kitasatosporales</taxon>
        <taxon>Streptomycetaceae</taxon>
        <taxon>Streptomyces</taxon>
    </lineage>
</organism>
<dbReference type="EMBL" id="BAABIG010000010">
    <property type="protein sequence ID" value="GAA4788392.1"/>
    <property type="molecule type" value="Genomic_DNA"/>
</dbReference>
<evidence type="ECO:0000313" key="3">
    <source>
        <dbReference type="Proteomes" id="UP001501265"/>
    </source>
</evidence>
<feature type="compositionally biased region" description="Low complexity" evidence="1">
    <location>
        <begin position="103"/>
        <end position="114"/>
    </location>
</feature>